<reference evidence="4" key="2">
    <citation type="journal article" date="2023" name="IMA Fungus">
        <title>Comparative genomic study of the Penicillium genus elucidates a diverse pangenome and 15 lateral gene transfer events.</title>
        <authorList>
            <person name="Petersen C."/>
            <person name="Sorensen T."/>
            <person name="Nielsen M.R."/>
            <person name="Sondergaard T.E."/>
            <person name="Sorensen J.L."/>
            <person name="Fitzpatrick D.A."/>
            <person name="Frisvad J.C."/>
            <person name="Nielsen K.L."/>
        </authorList>
    </citation>
    <scope>NUCLEOTIDE SEQUENCE</scope>
    <source>
        <strain evidence="4">IBT 16125</strain>
    </source>
</reference>
<evidence type="ECO:0000313" key="5">
    <source>
        <dbReference type="Proteomes" id="UP001213681"/>
    </source>
</evidence>
<dbReference type="RefSeq" id="XP_056769559.1">
    <property type="nucleotide sequence ID" value="XM_056905452.1"/>
</dbReference>
<dbReference type="EMBL" id="JAPVEA010000002">
    <property type="protein sequence ID" value="KAJ5460517.1"/>
    <property type="molecule type" value="Genomic_DNA"/>
</dbReference>
<organism evidence="4 5">
    <name type="scientific">Penicillium daleae</name>
    <dbReference type="NCBI Taxonomy" id="63821"/>
    <lineage>
        <taxon>Eukaryota</taxon>
        <taxon>Fungi</taxon>
        <taxon>Dikarya</taxon>
        <taxon>Ascomycota</taxon>
        <taxon>Pezizomycotina</taxon>
        <taxon>Eurotiomycetes</taxon>
        <taxon>Eurotiomycetidae</taxon>
        <taxon>Eurotiales</taxon>
        <taxon>Aspergillaceae</taxon>
        <taxon>Penicillium</taxon>
    </lineage>
</organism>
<proteinExistence type="inferred from homology"/>
<evidence type="ECO:0000256" key="1">
    <source>
        <dbReference type="ARBA" id="ARBA00008584"/>
    </source>
</evidence>
<evidence type="ECO:0000313" key="4">
    <source>
        <dbReference type="EMBL" id="KAJ5460517.1"/>
    </source>
</evidence>
<sequence length="183" mass="20600">MEGIQFQDSLAVNAITLEWADSIDKKVCQDFVVGERTQIGSVQDWARFRSILAPTLLVSSIEFRPHDIYSVMGQPCFPDMKAEEFTAMLSAPTHAGHPLVHAQHLLGGAKYEKVSDSEIVAVHQILAAHQHYVDIDQSIVAYHGHNHGTVKHRYKKNNGVWKLAGVQPESYWLEHDFDKIFAP</sequence>
<dbReference type="Gene3D" id="3.10.450.50">
    <property type="match status" value="1"/>
</dbReference>
<evidence type="ECO:0000256" key="2">
    <source>
        <dbReference type="ARBA" id="ARBA00023239"/>
    </source>
</evidence>
<dbReference type="GeneID" id="81595695"/>
<comment type="caution">
    <text evidence="4">The sequence shown here is derived from an EMBL/GenBank/DDBJ whole genome shotgun (WGS) entry which is preliminary data.</text>
</comment>
<dbReference type="Proteomes" id="UP001213681">
    <property type="component" value="Unassembled WGS sequence"/>
</dbReference>
<dbReference type="AlphaFoldDB" id="A0AAD6CEG1"/>
<evidence type="ECO:0000259" key="3">
    <source>
        <dbReference type="Pfam" id="PF02982"/>
    </source>
</evidence>
<dbReference type="Pfam" id="PF02982">
    <property type="entry name" value="Scytalone_dh"/>
    <property type="match status" value="1"/>
</dbReference>
<comment type="similarity">
    <text evidence="1">Belongs to the scytalone dehydratase family.</text>
</comment>
<reference evidence="4" key="1">
    <citation type="submission" date="2022-12" db="EMBL/GenBank/DDBJ databases">
        <authorList>
            <person name="Petersen C."/>
        </authorList>
    </citation>
    <scope>NUCLEOTIDE SEQUENCE</scope>
    <source>
        <strain evidence="4">IBT 16125</strain>
    </source>
</reference>
<dbReference type="SUPFAM" id="SSF54427">
    <property type="entry name" value="NTF2-like"/>
    <property type="match status" value="1"/>
</dbReference>
<protein>
    <submittedName>
        <fullName evidence="4">Scytalone dehydratase</fullName>
    </submittedName>
</protein>
<accession>A0AAD6CEG1</accession>
<keyword evidence="5" id="KW-1185">Reference proteome</keyword>
<dbReference type="InterPro" id="IPR032710">
    <property type="entry name" value="NTF2-like_dom_sf"/>
</dbReference>
<dbReference type="InterPro" id="IPR049884">
    <property type="entry name" value="Scytalone_dh"/>
</dbReference>
<keyword evidence="2" id="KW-0456">Lyase</keyword>
<name>A0AAD6CEG1_9EURO</name>
<feature type="domain" description="Scytalone dehydratase-like" evidence="3">
    <location>
        <begin position="4"/>
        <end position="182"/>
    </location>
</feature>
<dbReference type="GO" id="GO:0016829">
    <property type="term" value="F:lyase activity"/>
    <property type="evidence" value="ECO:0007669"/>
    <property type="project" value="UniProtKB-KW"/>
</dbReference>
<gene>
    <name evidence="4" type="ORF">N7458_002069</name>
</gene>